<sequence>MKHLLTFSKTCCTVFLVAAIGLATYGCSDSVSISEQTVEVPLSSLTVTPGTIQPAFSSNTTTYTVDAPTGTATVTVVATPKSSTTLVTIDGTIASQRSISLGSPGSIKIIPIVLESQNGLTSTYTVTVTRLLSGDNNLSALSVKANNATPPLVPGFDANSLDYKVDVQTNVASVTITATKSDPNAAMLVGSITVPAGTNPGVASITLGSPGTTTPIPIEVTAPNGSKKTYTLSIKRLAGDNNLSALNVSVGTLNPVFVAGTTLYTVDVATHVTSVDVSATKSDPNAVMSGSLSAGVGVNPGQATIFLNGPGVPTSVSITVTAPNGDSKAYSLTVNRASSNDNNLSGVTVASSASLLPLSPSFTPSTQDYVVDVASDVAEVSVTATLEDPNASMTIAGQGTSSGQPRNIPLLGAPPSSTTIDIIVIAQDTSQKPYRITANRAAPSSDANLSGLSVVPGTLDQLFAPNTLAYTIINVLTGETVVLVTATKSDPNATMSSMGSVIAFPGTPDAVVQVPLGSTVDITVIAQDAVTSKSYAVTFNP</sequence>
<feature type="domain" description="Cadherin-like beta-sandwich-like" evidence="2">
    <location>
        <begin position="42"/>
        <end position="130"/>
    </location>
</feature>
<evidence type="ECO:0000313" key="3">
    <source>
        <dbReference type="EMBL" id="CUS35869.1"/>
    </source>
</evidence>
<feature type="domain" description="Cadherin-like beta-sandwich-like" evidence="2">
    <location>
        <begin position="243"/>
        <end position="336"/>
    </location>
</feature>
<protein>
    <recommendedName>
        <fullName evidence="2">Cadherin-like beta-sandwich-like domain-containing protein</fullName>
    </recommendedName>
</protein>
<evidence type="ECO:0000259" key="2">
    <source>
        <dbReference type="Pfam" id="PF12733"/>
    </source>
</evidence>
<evidence type="ECO:0000256" key="1">
    <source>
        <dbReference type="SAM" id="SignalP"/>
    </source>
</evidence>
<dbReference type="Proteomes" id="UP000199032">
    <property type="component" value="Unassembled WGS sequence"/>
</dbReference>
<dbReference type="PROSITE" id="PS51257">
    <property type="entry name" value="PROKAR_LIPOPROTEIN"/>
    <property type="match status" value="1"/>
</dbReference>
<evidence type="ECO:0000313" key="4">
    <source>
        <dbReference type="Proteomes" id="UP000199032"/>
    </source>
</evidence>
<feature type="domain" description="Cadherin-like beta-sandwich-like" evidence="2">
    <location>
        <begin position="138"/>
        <end position="236"/>
    </location>
</feature>
<dbReference type="Pfam" id="PF12733">
    <property type="entry name" value="Cadherin-like"/>
    <property type="match status" value="5"/>
</dbReference>
<keyword evidence="4" id="KW-1185">Reference proteome</keyword>
<dbReference type="STRING" id="1742972.COMA1_20491"/>
<feature type="domain" description="Cadherin-like beta-sandwich-like" evidence="2">
    <location>
        <begin position="453"/>
        <end position="539"/>
    </location>
</feature>
<dbReference type="AlphaFoldDB" id="A0A0S4LGV0"/>
<organism evidence="3 4">
    <name type="scientific">Candidatus Nitrospira nitrosa</name>
    <dbReference type="NCBI Taxonomy" id="1742972"/>
    <lineage>
        <taxon>Bacteria</taxon>
        <taxon>Pseudomonadati</taxon>
        <taxon>Nitrospirota</taxon>
        <taxon>Nitrospiria</taxon>
        <taxon>Nitrospirales</taxon>
        <taxon>Nitrospiraceae</taxon>
        <taxon>Nitrospira</taxon>
    </lineage>
</organism>
<proteinExistence type="predicted"/>
<accession>A0A0S4LGV0</accession>
<name>A0A0S4LGV0_9BACT</name>
<dbReference type="OrthoDB" id="5720638at2"/>
<feature type="domain" description="Cadherin-like beta-sandwich-like" evidence="2">
    <location>
        <begin position="357"/>
        <end position="440"/>
    </location>
</feature>
<dbReference type="InterPro" id="IPR025883">
    <property type="entry name" value="Cadherin-like_domain"/>
</dbReference>
<dbReference type="RefSeq" id="WP_090748362.1">
    <property type="nucleotide sequence ID" value="NZ_CZQA01000008.1"/>
</dbReference>
<dbReference type="EMBL" id="CZQA01000008">
    <property type="protein sequence ID" value="CUS35869.1"/>
    <property type="molecule type" value="Genomic_DNA"/>
</dbReference>
<keyword evidence="1" id="KW-0732">Signal</keyword>
<reference evidence="3 4" key="1">
    <citation type="submission" date="2015-10" db="EMBL/GenBank/DDBJ databases">
        <authorList>
            <person name="Gilbert D.G."/>
        </authorList>
    </citation>
    <scope>NUCLEOTIDE SEQUENCE [LARGE SCALE GENOMIC DNA]</scope>
    <source>
        <strain evidence="3">COMA1</strain>
    </source>
</reference>
<feature type="signal peptide" evidence="1">
    <location>
        <begin position="1"/>
        <end position="23"/>
    </location>
</feature>
<gene>
    <name evidence="3" type="ORF">COMA1_20491</name>
</gene>
<feature type="chain" id="PRO_5006624011" description="Cadherin-like beta-sandwich-like domain-containing protein" evidence="1">
    <location>
        <begin position="24"/>
        <end position="541"/>
    </location>
</feature>